<sequence>MILLYLDYSTYLFHIFPAKRICGLRYNININIKNFISYFSVKHTTQCSVFVVVQNNYKIMSSINLRKILGKAQKTSKLCHTVSKLQYYYKKIPIEKSKFY</sequence>
<name>A0A9P1IPM9_9PELO</name>
<comment type="caution">
    <text evidence="1">The sequence shown here is derived from an EMBL/GenBank/DDBJ whole genome shotgun (WGS) entry which is preliminary data.</text>
</comment>
<evidence type="ECO:0000313" key="1">
    <source>
        <dbReference type="EMBL" id="CAI5447087.1"/>
    </source>
</evidence>
<accession>A0A9P1IPM9</accession>
<dbReference type="Proteomes" id="UP001152747">
    <property type="component" value="Unassembled WGS sequence"/>
</dbReference>
<protein>
    <submittedName>
        <fullName evidence="1">Uncharacterized protein</fullName>
    </submittedName>
</protein>
<dbReference type="AlphaFoldDB" id="A0A9P1IPM9"/>
<dbReference type="EMBL" id="CANHGI010000004">
    <property type="protein sequence ID" value="CAI5447087.1"/>
    <property type="molecule type" value="Genomic_DNA"/>
</dbReference>
<organism evidence="1 2">
    <name type="scientific">Caenorhabditis angaria</name>
    <dbReference type="NCBI Taxonomy" id="860376"/>
    <lineage>
        <taxon>Eukaryota</taxon>
        <taxon>Metazoa</taxon>
        <taxon>Ecdysozoa</taxon>
        <taxon>Nematoda</taxon>
        <taxon>Chromadorea</taxon>
        <taxon>Rhabditida</taxon>
        <taxon>Rhabditina</taxon>
        <taxon>Rhabditomorpha</taxon>
        <taxon>Rhabditoidea</taxon>
        <taxon>Rhabditidae</taxon>
        <taxon>Peloderinae</taxon>
        <taxon>Caenorhabditis</taxon>
    </lineage>
</organism>
<proteinExistence type="predicted"/>
<gene>
    <name evidence="1" type="ORF">CAMP_LOCUS9724</name>
</gene>
<reference evidence="1" key="1">
    <citation type="submission" date="2022-11" db="EMBL/GenBank/DDBJ databases">
        <authorList>
            <person name="Kikuchi T."/>
        </authorList>
    </citation>
    <scope>NUCLEOTIDE SEQUENCE</scope>
    <source>
        <strain evidence="1">PS1010</strain>
    </source>
</reference>
<evidence type="ECO:0000313" key="2">
    <source>
        <dbReference type="Proteomes" id="UP001152747"/>
    </source>
</evidence>
<keyword evidence="2" id="KW-1185">Reference proteome</keyword>